<name>A0AAE9XMZ4_9PROT</name>
<keyword evidence="1" id="KW-0456">Lyase</keyword>
<dbReference type="InterPro" id="IPR039556">
    <property type="entry name" value="ICL/PEPM"/>
</dbReference>
<dbReference type="CDD" id="cd00377">
    <property type="entry name" value="ICL_PEPM"/>
    <property type="match status" value="1"/>
</dbReference>
<evidence type="ECO:0000313" key="1">
    <source>
        <dbReference type="EMBL" id="WCL53993.1"/>
    </source>
</evidence>
<dbReference type="KEGG" id="gso:PH603_15755"/>
<accession>A0AAE9XMZ4</accession>
<dbReference type="InterPro" id="IPR040442">
    <property type="entry name" value="Pyrv_kinase-like_dom_sf"/>
</dbReference>
<organism evidence="1 2">
    <name type="scientific">Gimibacter soli</name>
    <dbReference type="NCBI Taxonomy" id="3024400"/>
    <lineage>
        <taxon>Bacteria</taxon>
        <taxon>Pseudomonadati</taxon>
        <taxon>Pseudomonadota</taxon>
        <taxon>Alphaproteobacteria</taxon>
        <taxon>Kordiimonadales</taxon>
        <taxon>Temperatibacteraceae</taxon>
        <taxon>Gimibacter</taxon>
    </lineage>
</organism>
<dbReference type="PANTHER" id="PTHR42905:SF16">
    <property type="entry name" value="CARBOXYPHOSPHONOENOLPYRUVATE PHOSPHONOMUTASE-LIKE PROTEIN (AFU_ORTHOLOGUE AFUA_5G07230)"/>
    <property type="match status" value="1"/>
</dbReference>
<gene>
    <name evidence="1" type="ORF">PH603_15755</name>
</gene>
<dbReference type="InterPro" id="IPR015813">
    <property type="entry name" value="Pyrv/PenolPyrv_kinase-like_dom"/>
</dbReference>
<dbReference type="RefSeq" id="WP_289503712.1">
    <property type="nucleotide sequence ID" value="NZ_CP116805.1"/>
</dbReference>
<dbReference type="Pfam" id="PF13714">
    <property type="entry name" value="PEP_mutase"/>
    <property type="match status" value="1"/>
</dbReference>
<evidence type="ECO:0000313" key="2">
    <source>
        <dbReference type="Proteomes" id="UP001217500"/>
    </source>
</evidence>
<dbReference type="EMBL" id="CP116805">
    <property type="protein sequence ID" value="WCL53993.1"/>
    <property type="molecule type" value="Genomic_DNA"/>
</dbReference>
<reference evidence="1" key="1">
    <citation type="submission" date="2023-01" db="EMBL/GenBank/DDBJ databases">
        <title>The genome sequence of Kordiimonadaceae bacterium 6D33.</title>
        <authorList>
            <person name="Liu Y."/>
        </authorList>
    </citation>
    <scope>NUCLEOTIDE SEQUENCE</scope>
    <source>
        <strain evidence="1">6D33</strain>
    </source>
</reference>
<dbReference type="SUPFAM" id="SSF51621">
    <property type="entry name" value="Phosphoenolpyruvate/pyruvate domain"/>
    <property type="match status" value="1"/>
</dbReference>
<dbReference type="PANTHER" id="PTHR42905">
    <property type="entry name" value="PHOSPHOENOLPYRUVATE CARBOXYLASE"/>
    <property type="match status" value="1"/>
</dbReference>
<keyword evidence="2" id="KW-1185">Reference proteome</keyword>
<sequence length="256" mass="26735">MQTQQDRARLFRSLHKAGDPVVLYNIWDAGSARAIAEAGAKAVATGSWSVADAQGYKDGEDIPLDTVLAIAGRIAGTVDVPFTLDFEGGYAEDPAGVTANVRRAVQTGIVGINFEDQVVGGSGVHPVEAQAARIRAVRAAADAEGIDLFINARTDLFLQEGDRAKHQGLIAEAVIRAEAYKAAGADGFFVPALADHALIRAVCGAVALPVNVMMFGGIGTVAEMASLGVARASYGPRPYREAMAGLKERFKAELAA</sequence>
<dbReference type="Gene3D" id="3.20.20.60">
    <property type="entry name" value="Phosphoenolpyruvate-binding domains"/>
    <property type="match status" value="1"/>
</dbReference>
<dbReference type="Proteomes" id="UP001217500">
    <property type="component" value="Chromosome"/>
</dbReference>
<protein>
    <submittedName>
        <fullName evidence="1">Isocitrate lyase/phosphoenolpyruvate mutase family protein</fullName>
    </submittedName>
</protein>
<dbReference type="GO" id="GO:0016829">
    <property type="term" value="F:lyase activity"/>
    <property type="evidence" value="ECO:0007669"/>
    <property type="project" value="UniProtKB-KW"/>
</dbReference>
<dbReference type="AlphaFoldDB" id="A0AAE9XMZ4"/>
<proteinExistence type="predicted"/>